<feature type="chain" id="PRO_5005223573" evidence="1">
    <location>
        <begin position="20"/>
        <end position="112"/>
    </location>
</feature>
<dbReference type="AlphaFoldDB" id="A0A0H5QQ93"/>
<keyword evidence="1" id="KW-0732">Signal</keyword>
<feature type="signal peptide" evidence="1">
    <location>
        <begin position="1"/>
        <end position="19"/>
    </location>
</feature>
<name>A0A0H5QQ93_9EUKA</name>
<evidence type="ECO:0000256" key="1">
    <source>
        <dbReference type="SAM" id="SignalP"/>
    </source>
</evidence>
<evidence type="ECO:0000313" key="2">
    <source>
        <dbReference type="EMBL" id="CRZ04203.1"/>
    </source>
</evidence>
<protein>
    <submittedName>
        <fullName evidence="2">Uncharacterized protein</fullName>
    </submittedName>
</protein>
<organism evidence="2">
    <name type="scientific">Spongospora subterranea</name>
    <dbReference type="NCBI Taxonomy" id="70186"/>
    <lineage>
        <taxon>Eukaryota</taxon>
        <taxon>Sar</taxon>
        <taxon>Rhizaria</taxon>
        <taxon>Endomyxa</taxon>
        <taxon>Phytomyxea</taxon>
        <taxon>Plasmodiophorida</taxon>
        <taxon>Plasmodiophoridae</taxon>
        <taxon>Spongospora</taxon>
    </lineage>
</organism>
<proteinExistence type="predicted"/>
<reference evidence="2" key="1">
    <citation type="submission" date="2015-04" db="EMBL/GenBank/DDBJ databases">
        <title>The genome sequence of the plant pathogenic Rhizarian Plasmodiophora brassicae reveals insights in its biotrophic life cycle and the origin of chitin synthesis.</title>
        <authorList>
            <person name="Schwelm A."/>
            <person name="Fogelqvist J."/>
            <person name="Knaust A."/>
            <person name="Julke S."/>
            <person name="Lilja T."/>
            <person name="Dhandapani V."/>
            <person name="Bonilla-Rosso G."/>
            <person name="Karlsson M."/>
            <person name="Shevchenko A."/>
            <person name="Choi S.R."/>
            <person name="Kim H.G."/>
            <person name="Park J.Y."/>
            <person name="Lim Y.P."/>
            <person name="Ludwig-Muller J."/>
            <person name="Dixelius C."/>
        </authorList>
    </citation>
    <scope>NUCLEOTIDE SEQUENCE</scope>
    <source>
        <tissue evidence="2">Potato root galls</tissue>
    </source>
</reference>
<accession>A0A0H5QQ93</accession>
<sequence>MMKLLLISAVALSTFTVNAGDTMVNVEHGDGHVDNTNRVGGGGLAEFARLHHDKIHTGKGLSNLHAADEFGDFHREDLGLGQHENMLHETEFAHLPSHDLEGHHGDEHHNHH</sequence>
<dbReference type="EMBL" id="HACM01003761">
    <property type="protein sequence ID" value="CRZ04203.1"/>
    <property type="molecule type" value="Transcribed_RNA"/>
</dbReference>